<accession>A0A6C0EPL0</accession>
<name>A0A6C0EPL0_9ZZZZ</name>
<evidence type="ECO:0000313" key="1">
    <source>
        <dbReference type="EMBL" id="QHT30957.1"/>
    </source>
</evidence>
<dbReference type="EMBL" id="MN738914">
    <property type="protein sequence ID" value="QHT30957.1"/>
    <property type="molecule type" value="Genomic_DNA"/>
</dbReference>
<reference evidence="1" key="1">
    <citation type="journal article" date="2020" name="Nature">
        <title>Giant virus diversity and host interactions through global metagenomics.</title>
        <authorList>
            <person name="Schulz F."/>
            <person name="Roux S."/>
            <person name="Paez-Espino D."/>
            <person name="Jungbluth S."/>
            <person name="Walsh D.A."/>
            <person name="Denef V.J."/>
            <person name="McMahon K.D."/>
            <person name="Konstantinidis K.T."/>
            <person name="Eloe-Fadrosh E.A."/>
            <person name="Kyrpides N.C."/>
            <person name="Woyke T."/>
        </authorList>
    </citation>
    <scope>NUCLEOTIDE SEQUENCE</scope>
    <source>
        <strain evidence="1">GVMAG-M-3300009151-50</strain>
    </source>
</reference>
<sequence length="99" mass="11326">MLIQTNNETGTVNMASVIRNIRNTVLPNAGYLYKLRYLGENIWTLKVSHPDGQRSARIEIIVDEFEDPEDRGVRGAVFHVGSIPQEHVYLIMNSIMERL</sequence>
<proteinExistence type="predicted"/>
<protein>
    <submittedName>
        <fullName evidence="1">Uncharacterized protein</fullName>
    </submittedName>
</protein>
<organism evidence="1">
    <name type="scientific">viral metagenome</name>
    <dbReference type="NCBI Taxonomy" id="1070528"/>
    <lineage>
        <taxon>unclassified sequences</taxon>
        <taxon>metagenomes</taxon>
        <taxon>organismal metagenomes</taxon>
    </lineage>
</organism>
<dbReference type="AlphaFoldDB" id="A0A6C0EPL0"/>